<proteinExistence type="predicted"/>
<keyword evidence="1" id="KW-0812">Transmembrane</keyword>
<accession>A0A921MGG8</accession>
<evidence type="ECO:0000256" key="1">
    <source>
        <dbReference type="SAM" id="Phobius"/>
    </source>
</evidence>
<protein>
    <submittedName>
        <fullName evidence="2">Uncharacterized protein</fullName>
    </submittedName>
</protein>
<feature type="transmembrane region" description="Helical" evidence="1">
    <location>
        <begin position="20"/>
        <end position="46"/>
    </location>
</feature>
<reference evidence="2" key="2">
    <citation type="submission" date="2021-09" db="EMBL/GenBank/DDBJ databases">
        <authorList>
            <person name="Gilroy R."/>
        </authorList>
    </citation>
    <scope>NUCLEOTIDE SEQUENCE</scope>
    <source>
        <strain evidence="2">ChiGjej5B5-7349</strain>
    </source>
</reference>
<dbReference type="EMBL" id="DYUK01000247">
    <property type="protein sequence ID" value="HJG81006.1"/>
    <property type="molecule type" value="Genomic_DNA"/>
</dbReference>
<gene>
    <name evidence="2" type="ORF">K8V08_11415</name>
</gene>
<comment type="caution">
    <text evidence="2">The sequence shown here is derived from an EMBL/GenBank/DDBJ whole genome shotgun (WGS) entry which is preliminary data.</text>
</comment>
<dbReference type="AlphaFoldDB" id="A0A921MGG8"/>
<name>A0A921MGG8_9MICO</name>
<feature type="transmembrane region" description="Helical" evidence="1">
    <location>
        <begin position="97"/>
        <end position="124"/>
    </location>
</feature>
<evidence type="ECO:0000313" key="3">
    <source>
        <dbReference type="Proteomes" id="UP000784435"/>
    </source>
</evidence>
<dbReference type="Proteomes" id="UP000784435">
    <property type="component" value="Unassembled WGS sequence"/>
</dbReference>
<organism evidence="2 3">
    <name type="scientific">Brevibacterium senegalense</name>
    <dbReference type="NCBI Taxonomy" id="1033736"/>
    <lineage>
        <taxon>Bacteria</taxon>
        <taxon>Bacillati</taxon>
        <taxon>Actinomycetota</taxon>
        <taxon>Actinomycetes</taxon>
        <taxon>Micrococcales</taxon>
        <taxon>Brevibacteriaceae</taxon>
        <taxon>Brevibacterium</taxon>
    </lineage>
</organism>
<sequence length="153" mass="16073">MSGEQEETVPDALPPRPGHLYVAIAVVALEALALVAVAGACVVLAVTGGQLGTSLLALGVMFAILGVGMIAVTRSLWVMHRWARPAAIAWQVLQALFGVSTFQAGPLLGLAAIVPAVVFLYAIFQPRVLYAFEDAIAYHEAHPAAPAPPPKRW</sequence>
<keyword evidence="1" id="KW-0472">Membrane</keyword>
<keyword evidence="1" id="KW-1133">Transmembrane helix</keyword>
<feature type="transmembrane region" description="Helical" evidence="1">
    <location>
        <begin position="55"/>
        <end position="77"/>
    </location>
</feature>
<evidence type="ECO:0000313" key="2">
    <source>
        <dbReference type="EMBL" id="HJG81006.1"/>
    </source>
</evidence>
<reference evidence="2" key="1">
    <citation type="journal article" date="2021" name="PeerJ">
        <title>Extensive microbial diversity within the chicken gut microbiome revealed by metagenomics and culture.</title>
        <authorList>
            <person name="Gilroy R."/>
            <person name="Ravi A."/>
            <person name="Getino M."/>
            <person name="Pursley I."/>
            <person name="Horton D.L."/>
            <person name="Alikhan N.F."/>
            <person name="Baker D."/>
            <person name="Gharbi K."/>
            <person name="Hall N."/>
            <person name="Watson M."/>
            <person name="Adriaenssens E.M."/>
            <person name="Foster-Nyarko E."/>
            <person name="Jarju S."/>
            <person name="Secka A."/>
            <person name="Antonio M."/>
            <person name="Oren A."/>
            <person name="Chaudhuri R.R."/>
            <person name="La Ragione R."/>
            <person name="Hildebrand F."/>
            <person name="Pallen M.J."/>
        </authorList>
    </citation>
    <scope>NUCLEOTIDE SEQUENCE</scope>
    <source>
        <strain evidence="2">ChiGjej5B5-7349</strain>
    </source>
</reference>